<dbReference type="CDD" id="cd03017">
    <property type="entry name" value="PRX_BCP"/>
    <property type="match status" value="1"/>
</dbReference>
<keyword evidence="5" id="KW-0049">Antioxidant</keyword>
<evidence type="ECO:0000256" key="3">
    <source>
        <dbReference type="ARBA" id="ARBA00013017"/>
    </source>
</evidence>
<keyword evidence="7" id="KW-1015">Disulfide bond</keyword>
<keyword evidence="8" id="KW-0676">Redox-active center</keyword>
<evidence type="ECO:0000259" key="13">
    <source>
        <dbReference type="PROSITE" id="PS51352"/>
    </source>
</evidence>
<proteinExistence type="inferred from homology"/>
<protein>
    <recommendedName>
        <fullName evidence="3">thioredoxin-dependent peroxiredoxin</fullName>
        <ecNumber evidence="3">1.11.1.24</ecNumber>
    </recommendedName>
    <alternativeName>
        <fullName evidence="9">Thioredoxin peroxidase</fullName>
    </alternativeName>
    <alternativeName>
        <fullName evidence="11">Thioredoxin-dependent peroxiredoxin Bcp</fullName>
    </alternativeName>
</protein>
<comment type="similarity">
    <text evidence="10">Belongs to the peroxiredoxin family. BCP/PrxQ subfamily.</text>
</comment>
<evidence type="ECO:0000256" key="7">
    <source>
        <dbReference type="ARBA" id="ARBA00023157"/>
    </source>
</evidence>
<evidence type="ECO:0000256" key="1">
    <source>
        <dbReference type="ARBA" id="ARBA00003330"/>
    </source>
</evidence>
<dbReference type="Proteomes" id="UP001220530">
    <property type="component" value="Chromosome"/>
</dbReference>
<dbReference type="InterPro" id="IPR050924">
    <property type="entry name" value="Peroxiredoxin_BCP/PrxQ"/>
</dbReference>
<dbReference type="Gene3D" id="3.40.30.10">
    <property type="entry name" value="Glutaredoxin"/>
    <property type="match status" value="1"/>
</dbReference>
<dbReference type="PANTHER" id="PTHR42801:SF4">
    <property type="entry name" value="AHPC_TSA FAMILY PROTEIN"/>
    <property type="match status" value="1"/>
</dbReference>
<keyword evidence="4" id="KW-0575">Peroxidase</keyword>
<dbReference type="SUPFAM" id="SSF52833">
    <property type="entry name" value="Thioredoxin-like"/>
    <property type="match status" value="1"/>
</dbReference>
<evidence type="ECO:0000256" key="2">
    <source>
        <dbReference type="ARBA" id="ARBA00011245"/>
    </source>
</evidence>
<keyword evidence="15" id="KW-1185">Reference proteome</keyword>
<reference evidence="14 15" key="1">
    <citation type="submission" date="2023-02" db="EMBL/GenBank/DDBJ databases">
        <title>Devosia algicola sp. nov., isolated from the phycosphere of marine algae.</title>
        <authorList>
            <person name="Kim J.M."/>
            <person name="Lee J.K."/>
            <person name="Choi B.J."/>
            <person name="Bayburt H."/>
            <person name="Jeon C.O."/>
        </authorList>
    </citation>
    <scope>NUCLEOTIDE SEQUENCE [LARGE SCALE GENOMIC DNA]</scope>
    <source>
        <strain evidence="14 15">G20-9</strain>
    </source>
</reference>
<dbReference type="EC" id="1.11.1.24" evidence="3"/>
<evidence type="ECO:0000256" key="5">
    <source>
        <dbReference type="ARBA" id="ARBA00022862"/>
    </source>
</evidence>
<dbReference type="PROSITE" id="PS51352">
    <property type="entry name" value="THIOREDOXIN_2"/>
    <property type="match status" value="1"/>
</dbReference>
<comment type="catalytic activity">
    <reaction evidence="12">
        <text>a hydroperoxide + [thioredoxin]-dithiol = an alcohol + [thioredoxin]-disulfide + H2O</text>
        <dbReference type="Rhea" id="RHEA:62620"/>
        <dbReference type="Rhea" id="RHEA-COMP:10698"/>
        <dbReference type="Rhea" id="RHEA-COMP:10700"/>
        <dbReference type="ChEBI" id="CHEBI:15377"/>
        <dbReference type="ChEBI" id="CHEBI:29950"/>
        <dbReference type="ChEBI" id="CHEBI:30879"/>
        <dbReference type="ChEBI" id="CHEBI:35924"/>
        <dbReference type="ChEBI" id="CHEBI:50058"/>
        <dbReference type="EC" id="1.11.1.24"/>
    </reaction>
</comment>
<dbReference type="RefSeq" id="WP_282219827.1">
    <property type="nucleotide sequence ID" value="NZ_CP118246.1"/>
</dbReference>
<dbReference type="InterPro" id="IPR013766">
    <property type="entry name" value="Thioredoxin_domain"/>
</dbReference>
<dbReference type="Pfam" id="PF00578">
    <property type="entry name" value="AhpC-TSA"/>
    <property type="match status" value="1"/>
</dbReference>
<dbReference type="PANTHER" id="PTHR42801">
    <property type="entry name" value="THIOREDOXIN-DEPENDENT PEROXIDE REDUCTASE"/>
    <property type="match status" value="1"/>
</dbReference>
<comment type="function">
    <text evidence="1">Thiol-specific peroxidase that catalyzes the reduction of hydrogen peroxide and organic hydroperoxides to water and alcohols, respectively. Plays a role in cell protection against oxidative stress by detoxifying peroxides and as sensor of hydrogen peroxide-mediated signaling events.</text>
</comment>
<dbReference type="PIRSF" id="PIRSF000239">
    <property type="entry name" value="AHPC"/>
    <property type="match status" value="1"/>
</dbReference>
<comment type="subunit">
    <text evidence="2">Monomer.</text>
</comment>
<sequence>MQTLTPGMAAPDFALPTDQGTVFQLSRHRGHTVILFFYPQDDTEGCTVENQEFSALNAEFAALGATLLGLSPDDVASHCAFRDKYGLQVPLASDPDHKAIGPYNIWRLKKNYGREYMGIVRTTIIIGPDGTIADIIPVARIKGHAARVLARLKQLIPGPHTD</sequence>
<evidence type="ECO:0000256" key="12">
    <source>
        <dbReference type="ARBA" id="ARBA00049091"/>
    </source>
</evidence>
<accession>A0ABY7YQM9</accession>
<organism evidence="14 15">
    <name type="scientific">Devosia algicola</name>
    <dbReference type="NCBI Taxonomy" id="3026418"/>
    <lineage>
        <taxon>Bacteria</taxon>
        <taxon>Pseudomonadati</taxon>
        <taxon>Pseudomonadota</taxon>
        <taxon>Alphaproteobacteria</taxon>
        <taxon>Hyphomicrobiales</taxon>
        <taxon>Devosiaceae</taxon>
        <taxon>Devosia</taxon>
    </lineage>
</organism>
<evidence type="ECO:0000256" key="10">
    <source>
        <dbReference type="ARBA" id="ARBA00038489"/>
    </source>
</evidence>
<evidence type="ECO:0000256" key="8">
    <source>
        <dbReference type="ARBA" id="ARBA00023284"/>
    </source>
</evidence>
<evidence type="ECO:0000313" key="14">
    <source>
        <dbReference type="EMBL" id="WDR03433.1"/>
    </source>
</evidence>
<gene>
    <name evidence="14" type="ORF">PSQ19_04800</name>
</gene>
<feature type="domain" description="Thioredoxin" evidence="13">
    <location>
        <begin position="4"/>
        <end position="157"/>
    </location>
</feature>
<dbReference type="InterPro" id="IPR000866">
    <property type="entry name" value="AhpC/TSA"/>
</dbReference>
<keyword evidence="6" id="KW-0560">Oxidoreductase</keyword>
<evidence type="ECO:0000256" key="11">
    <source>
        <dbReference type="ARBA" id="ARBA00042639"/>
    </source>
</evidence>
<dbReference type="EMBL" id="CP118246">
    <property type="protein sequence ID" value="WDR03433.1"/>
    <property type="molecule type" value="Genomic_DNA"/>
</dbReference>
<dbReference type="InterPro" id="IPR024706">
    <property type="entry name" value="Peroxiredoxin_AhpC-typ"/>
</dbReference>
<evidence type="ECO:0000256" key="4">
    <source>
        <dbReference type="ARBA" id="ARBA00022559"/>
    </source>
</evidence>
<evidence type="ECO:0000256" key="9">
    <source>
        <dbReference type="ARBA" id="ARBA00032824"/>
    </source>
</evidence>
<evidence type="ECO:0000313" key="15">
    <source>
        <dbReference type="Proteomes" id="UP001220530"/>
    </source>
</evidence>
<evidence type="ECO:0000256" key="6">
    <source>
        <dbReference type="ARBA" id="ARBA00023002"/>
    </source>
</evidence>
<dbReference type="InterPro" id="IPR036249">
    <property type="entry name" value="Thioredoxin-like_sf"/>
</dbReference>
<name>A0ABY7YQM9_9HYPH</name>